<dbReference type="Pfam" id="PF00083">
    <property type="entry name" value="Sugar_tr"/>
    <property type="match status" value="1"/>
</dbReference>
<feature type="transmembrane region" description="Helical" evidence="5">
    <location>
        <begin position="64"/>
        <end position="82"/>
    </location>
</feature>
<evidence type="ECO:0000256" key="3">
    <source>
        <dbReference type="ARBA" id="ARBA00022989"/>
    </source>
</evidence>
<reference evidence="6" key="1">
    <citation type="submission" date="2022-01" db="EMBL/GenBank/DDBJ databases">
        <title>Genome Sequence Resource for Two Populations of Ditylenchus destructor, the Migratory Endoparasitic Phytonematode.</title>
        <authorList>
            <person name="Zhang H."/>
            <person name="Lin R."/>
            <person name="Xie B."/>
        </authorList>
    </citation>
    <scope>NUCLEOTIDE SEQUENCE</scope>
    <source>
        <strain evidence="6">BazhouSP</strain>
    </source>
</reference>
<dbReference type="Proteomes" id="UP001201812">
    <property type="component" value="Unassembled WGS sequence"/>
</dbReference>
<name>A0AAD4NA71_9BILA</name>
<dbReference type="AlphaFoldDB" id="A0AAD4NA71"/>
<dbReference type="SUPFAM" id="SSF103473">
    <property type="entry name" value="MFS general substrate transporter"/>
    <property type="match status" value="1"/>
</dbReference>
<keyword evidence="6" id="KW-0813">Transport</keyword>
<evidence type="ECO:0000256" key="5">
    <source>
        <dbReference type="SAM" id="Phobius"/>
    </source>
</evidence>
<gene>
    <name evidence="6" type="ORF">DdX_05724</name>
</gene>
<dbReference type="InterPro" id="IPR005828">
    <property type="entry name" value="MFS_sugar_transport-like"/>
</dbReference>
<keyword evidence="4 5" id="KW-0472">Membrane</keyword>
<sequence>MCIKFKYFSSTTVECTNHNIFQECSPTAIRGFLTFTAEIGYAAMTLLGMFLGMESIWGNDLRKLLFAPIVPSLVAVFVLLPLPETPKFLFIVRGDKKAAINSIHFYQGSSVNAETVINEISQVWIVKRENHFRGTTIPWRCDLP</sequence>
<evidence type="ECO:0000313" key="7">
    <source>
        <dbReference type="Proteomes" id="UP001201812"/>
    </source>
</evidence>
<keyword evidence="6" id="KW-0762">Sugar transport</keyword>
<dbReference type="PANTHER" id="PTHR23503:SF29">
    <property type="entry name" value="MAJOR FACILITATOR SUPERFAMILY (MFS) PROFILE DOMAIN-CONTAINING PROTEIN"/>
    <property type="match status" value="1"/>
</dbReference>
<dbReference type="Gene3D" id="1.20.1250.20">
    <property type="entry name" value="MFS general substrate transporter like domains"/>
    <property type="match status" value="1"/>
</dbReference>
<dbReference type="EMBL" id="JAKKPZ010000006">
    <property type="protein sequence ID" value="KAI1720337.1"/>
    <property type="molecule type" value="Genomic_DNA"/>
</dbReference>
<dbReference type="InterPro" id="IPR036259">
    <property type="entry name" value="MFS_trans_sf"/>
</dbReference>
<dbReference type="InterPro" id="IPR045263">
    <property type="entry name" value="GLUT"/>
</dbReference>
<keyword evidence="3 5" id="KW-1133">Transmembrane helix</keyword>
<proteinExistence type="predicted"/>
<dbReference type="GO" id="GO:0016020">
    <property type="term" value="C:membrane"/>
    <property type="evidence" value="ECO:0007669"/>
    <property type="project" value="UniProtKB-SubCell"/>
</dbReference>
<comment type="caution">
    <text evidence="6">The sequence shown here is derived from an EMBL/GenBank/DDBJ whole genome shotgun (WGS) entry which is preliminary data.</text>
</comment>
<evidence type="ECO:0000256" key="1">
    <source>
        <dbReference type="ARBA" id="ARBA00004370"/>
    </source>
</evidence>
<feature type="transmembrane region" description="Helical" evidence="5">
    <location>
        <begin position="32"/>
        <end position="52"/>
    </location>
</feature>
<organism evidence="6 7">
    <name type="scientific">Ditylenchus destructor</name>
    <dbReference type="NCBI Taxonomy" id="166010"/>
    <lineage>
        <taxon>Eukaryota</taxon>
        <taxon>Metazoa</taxon>
        <taxon>Ecdysozoa</taxon>
        <taxon>Nematoda</taxon>
        <taxon>Chromadorea</taxon>
        <taxon>Rhabditida</taxon>
        <taxon>Tylenchina</taxon>
        <taxon>Tylenchomorpha</taxon>
        <taxon>Sphaerularioidea</taxon>
        <taxon>Anguinidae</taxon>
        <taxon>Anguininae</taxon>
        <taxon>Ditylenchus</taxon>
    </lineage>
</organism>
<comment type="subcellular location">
    <subcellularLocation>
        <location evidence="1">Membrane</location>
    </subcellularLocation>
</comment>
<accession>A0AAD4NA71</accession>
<keyword evidence="2 5" id="KW-0812">Transmembrane</keyword>
<dbReference type="PANTHER" id="PTHR23503">
    <property type="entry name" value="SOLUTE CARRIER FAMILY 2"/>
    <property type="match status" value="1"/>
</dbReference>
<keyword evidence="7" id="KW-1185">Reference proteome</keyword>
<evidence type="ECO:0000313" key="6">
    <source>
        <dbReference type="EMBL" id="KAI1720337.1"/>
    </source>
</evidence>
<evidence type="ECO:0000256" key="4">
    <source>
        <dbReference type="ARBA" id="ARBA00023136"/>
    </source>
</evidence>
<evidence type="ECO:0000256" key="2">
    <source>
        <dbReference type="ARBA" id="ARBA00022692"/>
    </source>
</evidence>
<protein>
    <submittedName>
        <fullName evidence="6">Sugar transporter domain-containing protein</fullName>
    </submittedName>
</protein>
<dbReference type="GO" id="GO:0015149">
    <property type="term" value="F:hexose transmembrane transporter activity"/>
    <property type="evidence" value="ECO:0007669"/>
    <property type="project" value="TreeGrafter"/>
</dbReference>